<name>A0A1Y1I6K7_KLENI</name>
<keyword evidence="1" id="KW-0472">Membrane</keyword>
<organism evidence="3 4">
    <name type="scientific">Klebsormidium nitens</name>
    <name type="common">Green alga</name>
    <name type="synonym">Ulothrix nitens</name>
    <dbReference type="NCBI Taxonomy" id="105231"/>
    <lineage>
        <taxon>Eukaryota</taxon>
        <taxon>Viridiplantae</taxon>
        <taxon>Streptophyta</taxon>
        <taxon>Klebsormidiophyceae</taxon>
        <taxon>Klebsormidiales</taxon>
        <taxon>Klebsormidiaceae</taxon>
        <taxon>Klebsormidium</taxon>
    </lineage>
</organism>
<gene>
    <name evidence="3" type="ORF">KFL_002420160</name>
</gene>
<feature type="transmembrane region" description="Helical" evidence="1">
    <location>
        <begin position="57"/>
        <end position="88"/>
    </location>
</feature>
<accession>A0A1Y1I6K7</accession>
<feature type="domain" description="Glutamine amidotransferase type-2" evidence="2">
    <location>
        <begin position="235"/>
        <end position="651"/>
    </location>
</feature>
<keyword evidence="3" id="KW-0808">Transferase</keyword>
<dbReference type="InterPro" id="IPR029055">
    <property type="entry name" value="Ntn_hydrolases_N"/>
</dbReference>
<feature type="transmembrane region" description="Helical" evidence="1">
    <location>
        <begin position="172"/>
        <end position="189"/>
    </location>
</feature>
<protein>
    <submittedName>
        <fullName evidence="3">Putative type II Glutamine amidotransferase</fullName>
    </submittedName>
</protein>
<feature type="transmembrane region" description="Helical" evidence="1">
    <location>
        <begin position="1073"/>
        <end position="1099"/>
    </location>
</feature>
<keyword evidence="1" id="KW-0812">Transmembrane</keyword>
<dbReference type="GO" id="GO:0016740">
    <property type="term" value="F:transferase activity"/>
    <property type="evidence" value="ECO:0007669"/>
    <property type="project" value="UniProtKB-KW"/>
</dbReference>
<dbReference type="Gene3D" id="3.60.20.10">
    <property type="entry name" value="Glutamine Phosphoribosylpyrophosphate, subunit 1, domain 1"/>
    <property type="match status" value="1"/>
</dbReference>
<evidence type="ECO:0000259" key="2">
    <source>
        <dbReference type="PROSITE" id="PS51278"/>
    </source>
</evidence>
<keyword evidence="1" id="KW-1133">Transmembrane helix</keyword>
<reference evidence="3 4" key="1">
    <citation type="journal article" date="2014" name="Nat. Commun.">
        <title>Klebsormidium flaccidum genome reveals primary factors for plant terrestrial adaptation.</title>
        <authorList>
            <person name="Hori K."/>
            <person name="Maruyama F."/>
            <person name="Fujisawa T."/>
            <person name="Togashi T."/>
            <person name="Yamamoto N."/>
            <person name="Seo M."/>
            <person name="Sato S."/>
            <person name="Yamada T."/>
            <person name="Mori H."/>
            <person name="Tajima N."/>
            <person name="Moriyama T."/>
            <person name="Ikeuchi M."/>
            <person name="Watanabe M."/>
            <person name="Wada H."/>
            <person name="Kobayashi K."/>
            <person name="Saito M."/>
            <person name="Masuda T."/>
            <person name="Sasaki-Sekimoto Y."/>
            <person name="Mashiguchi K."/>
            <person name="Awai K."/>
            <person name="Shimojima M."/>
            <person name="Masuda S."/>
            <person name="Iwai M."/>
            <person name="Nobusawa T."/>
            <person name="Narise T."/>
            <person name="Kondo S."/>
            <person name="Saito H."/>
            <person name="Sato R."/>
            <person name="Murakawa M."/>
            <person name="Ihara Y."/>
            <person name="Oshima-Yamada Y."/>
            <person name="Ohtaka K."/>
            <person name="Satoh M."/>
            <person name="Sonobe K."/>
            <person name="Ishii M."/>
            <person name="Ohtani R."/>
            <person name="Kanamori-Sato M."/>
            <person name="Honoki R."/>
            <person name="Miyazaki D."/>
            <person name="Mochizuki H."/>
            <person name="Umetsu J."/>
            <person name="Higashi K."/>
            <person name="Shibata D."/>
            <person name="Kamiya Y."/>
            <person name="Sato N."/>
            <person name="Nakamura Y."/>
            <person name="Tabata S."/>
            <person name="Ida S."/>
            <person name="Kurokawa K."/>
            <person name="Ohta H."/>
        </authorList>
    </citation>
    <scope>NUCLEOTIDE SEQUENCE [LARGE SCALE GENOMIC DNA]</scope>
    <source>
        <strain evidence="3 4">NIES-2285</strain>
    </source>
</reference>
<evidence type="ECO:0000256" key="1">
    <source>
        <dbReference type="SAM" id="Phobius"/>
    </source>
</evidence>
<dbReference type="OrthoDB" id="2018816at2759"/>
<dbReference type="Proteomes" id="UP000054558">
    <property type="component" value="Unassembled WGS sequence"/>
</dbReference>
<dbReference type="GO" id="GO:1901135">
    <property type="term" value="P:carbohydrate derivative metabolic process"/>
    <property type="evidence" value="ECO:0007669"/>
    <property type="project" value="InterPro"/>
</dbReference>
<dbReference type="SUPFAM" id="SSF56235">
    <property type="entry name" value="N-terminal nucleophile aminohydrolases (Ntn hydrolases)"/>
    <property type="match status" value="1"/>
</dbReference>
<keyword evidence="4" id="KW-1185">Reference proteome</keyword>
<proteinExistence type="predicted"/>
<sequence length="1418" mass="153740">MQLLTAIDALSLFLAPRAARAVLAAAAVSLALSTFITHSLSAGDVRALPSLQMGARLVTQLLALRLGLVLSTLLHEWAHLAAGAAILITRKAFWLEKNALARAWFSLSNVLGNVPVSSWLACLVPFTPLPESVQPVVVLRGKGAAESDSQSGHKGGHAETGFLDAQDTFVRLGGWFVSGVCCVLMWMVAHKADGNLWGLFVSNVLKGCLYTFAGACASDLYEVLTGSATKGHFRCGNFGLILVKSVREGAKQLDIFAALSSMCGISSQRGGQSGGLVTYVKKSDTCTVGVRARIVPSKRVSVADKLLSTLRRLIWWEKAKAKLTGHVSTEENPVQMFLGHTRFATSSIPSPNESHPHQWSPPLPVTHWQHPPSAQVPTPAATQFSLFVTHNGDFEFWNLYGSDRTHNEMAAFLEKALCRPAPAQCDSVVVAGVVELLRTQGLWGAALRLAFFQTVVTNFSDVLDSSNAGLVIPDAAAQKAMAAVADAAYKAFLEGAQETTPDEEKGGKGAAGYEDGEGFARTLCQEMRANGPAPLKALPEAQLQALCSQAVVNFTENDLYTAVKKFLFRAKGSFGLVVTTSIDTDRVAMAALNQTMSMGFSKEYRTVLYSSEACGLKSFLQPAGSSATVSEDQVTHVFNLDEGGGEVLEVVLLDENAPKGSTVTGALFQLNDSLQSGAALAAPVTDQAAFLHETTGFDPFEGTAAAAGDAYVSMKVYRLKDQATMTQADFISSGRFTAVSDNEYLPFKIPPPVKDVVGQDIADIPAVISEIRAQWADKLSLNRRTAAAFFDALKGRVLEYHREHKREMVIDVVITGCESSLWIAEQFASDLMNMFPQLYVAAISSNKVIQILGSNKGRISAAGFAFGSLAQYLDTAVVLCISQSGQTFPTLHATRILLKQCPGRVFVCVGMIDSKMSEVVGQSSTKGAPFCARIFTNCAGWRVAEPASVSCVATHQTLTELMLFLARQMQVNFGLANPLGMRLSIKDVRDVEAVNQVFGVGVGELTGENPDATVYKDLIAQGRHWGWHILEGPIVWLMCAAYIIGTVTSHFPLFHDIWLLLQLGFGGPAKTTLFWWASFVDSLFYLFLPLMMTLLLRLVQRRKLLARIGKRTLVICDVPYVHQLLEIYVSKLFALSYSIASIDVHGANPLDHLVHRFTHRVTRGVLLAVGRPDGRFTTQTKNEAWVLMALLQAKSIVNLGVGAETLTVGHNLYSVKMIMDKHITIPSRRPRFICEAILGDAEAEPMRLSARQRAITEGQHGDASFYDDINKSVVGGHLLDSAPVRKARRRIKAQLKQNALAHTQSVRLTGESVPVLNSEGLPVAEAPEERNQLLSTLPAEVQAIFDSQAPLEELVDNRFLSLQRYISFLPADQRLWSFLSPGTVYDSTFLFSAFFPGTSLSGLPVSGQLCPNLEIIPG</sequence>
<dbReference type="InterPro" id="IPR017932">
    <property type="entry name" value="GATase_2_dom"/>
</dbReference>
<feature type="transmembrane region" description="Helical" evidence="1">
    <location>
        <begin position="1034"/>
        <end position="1053"/>
    </location>
</feature>
<dbReference type="SUPFAM" id="SSF53697">
    <property type="entry name" value="SIS domain"/>
    <property type="match status" value="1"/>
</dbReference>
<dbReference type="InterPro" id="IPR046348">
    <property type="entry name" value="SIS_dom_sf"/>
</dbReference>
<dbReference type="GO" id="GO:0097367">
    <property type="term" value="F:carbohydrate derivative binding"/>
    <property type="evidence" value="ECO:0007669"/>
    <property type="project" value="InterPro"/>
</dbReference>
<dbReference type="EMBL" id="DF237191">
    <property type="protein sequence ID" value="GAQ85582.1"/>
    <property type="molecule type" value="Genomic_DNA"/>
</dbReference>
<evidence type="ECO:0000313" key="3">
    <source>
        <dbReference type="EMBL" id="GAQ85582.1"/>
    </source>
</evidence>
<dbReference type="Gene3D" id="3.40.50.10490">
    <property type="entry name" value="Glucose-6-phosphate isomerase like protein, domain 1"/>
    <property type="match status" value="1"/>
</dbReference>
<dbReference type="OMA" id="ETHWHEW"/>
<keyword evidence="3" id="KW-0315">Glutamine amidotransferase</keyword>
<dbReference type="PROSITE" id="PS51278">
    <property type="entry name" value="GATASE_TYPE_2"/>
    <property type="match status" value="1"/>
</dbReference>
<evidence type="ECO:0000313" key="4">
    <source>
        <dbReference type="Proteomes" id="UP000054558"/>
    </source>
</evidence>